<keyword evidence="8" id="KW-1185">Reference proteome</keyword>
<evidence type="ECO:0000259" key="6">
    <source>
        <dbReference type="PROSITE" id="PS51194"/>
    </source>
</evidence>
<dbReference type="Pfam" id="PF00271">
    <property type="entry name" value="Helicase_C"/>
    <property type="match status" value="1"/>
</dbReference>
<keyword evidence="1" id="KW-0547">Nucleotide-binding</keyword>
<dbReference type="GO" id="GO:0008094">
    <property type="term" value="F:ATP-dependent activity, acting on DNA"/>
    <property type="evidence" value="ECO:0007669"/>
    <property type="project" value="TreeGrafter"/>
</dbReference>
<dbReference type="CDD" id="cd18793">
    <property type="entry name" value="SF2_C_SNF"/>
    <property type="match status" value="1"/>
</dbReference>
<dbReference type="GO" id="GO:0016787">
    <property type="term" value="F:hydrolase activity"/>
    <property type="evidence" value="ECO:0007669"/>
    <property type="project" value="UniProtKB-KW"/>
</dbReference>
<feature type="compositionally biased region" description="Low complexity" evidence="4">
    <location>
        <begin position="167"/>
        <end position="189"/>
    </location>
</feature>
<dbReference type="InterPro" id="IPR001650">
    <property type="entry name" value="Helicase_C-like"/>
</dbReference>
<name>A0A8J2PXR0_9HEXA</name>
<keyword evidence="2" id="KW-0378">Hydrolase</keyword>
<dbReference type="InterPro" id="IPR014001">
    <property type="entry name" value="Helicase_ATP-bd"/>
</dbReference>
<evidence type="ECO:0000256" key="1">
    <source>
        <dbReference type="ARBA" id="ARBA00022741"/>
    </source>
</evidence>
<accession>A0A8J2PXR0</accession>
<dbReference type="SMART" id="SM00490">
    <property type="entry name" value="HELICc"/>
    <property type="match status" value="1"/>
</dbReference>
<evidence type="ECO:0000256" key="2">
    <source>
        <dbReference type="ARBA" id="ARBA00022801"/>
    </source>
</evidence>
<dbReference type="GO" id="GO:0006281">
    <property type="term" value="P:DNA repair"/>
    <property type="evidence" value="ECO:0007669"/>
    <property type="project" value="TreeGrafter"/>
</dbReference>
<dbReference type="Proteomes" id="UP000708208">
    <property type="component" value="Unassembled WGS sequence"/>
</dbReference>
<reference evidence="7" key="1">
    <citation type="submission" date="2021-06" db="EMBL/GenBank/DDBJ databases">
        <authorList>
            <person name="Hodson N. C."/>
            <person name="Mongue J. A."/>
            <person name="Jaron S. K."/>
        </authorList>
    </citation>
    <scope>NUCLEOTIDE SEQUENCE</scope>
</reference>
<dbReference type="GO" id="GO:0005524">
    <property type="term" value="F:ATP binding"/>
    <property type="evidence" value="ECO:0007669"/>
    <property type="project" value="UniProtKB-KW"/>
</dbReference>
<feature type="region of interest" description="Disordered" evidence="4">
    <location>
        <begin position="165"/>
        <end position="190"/>
    </location>
</feature>
<feature type="domain" description="Helicase ATP-binding" evidence="5">
    <location>
        <begin position="338"/>
        <end position="528"/>
    </location>
</feature>
<sequence length="847" mass="94835">MDAISVNKTLCLRSGNCDLGILTLIVSDQPGSASVKGDKEDIRQGIHNGHGHGTTRKVMHLNFDASTIEPDRSGSPVFNETVIRVTPVEKMKTKPYHRRVQVISSSEDEDDESVQTVAGTPSSEKSAFETACESENAGSHTPARTVNSKTSKKFGVNSGELFKSESKFSSSDDTLSLNSPPSYKSPSNPIHNCATIPIDSLTEQLDNVSIHHIPTKQKAKSRTPSSSPEIIEELPGAGYQGRYLATARVQAVPPKPERKVSQATAPRQIIYLPEVPAPAVPNNLPPQLKGSVGGLISKLQKIISNIPKDDGHDDLGKPENLRVELHKHQKYALKWLWWREHKKPYGGILADEMGLGKTVMILALICRGKTEGVKENDGANDWQMKENYRLVPSRATLVVCPPSVLGQWEEEVNKKSRGLRVLKYHGSNRVKSSAVLAQYDVVLTTYTILSAEIPKLSEQSAEACRSPVIRVHWERIVLDEGHQIRNSKTGGSQAVCRLAAQRRWVVTGTPVHNKPADMFALVKFLRLEPFSEAQVWESWIGMKAVNAQSAERLNTIAQEERDIYDHLDSFATKEFRAFLKAKELRNEEMQKAANQFMAGRARPLKQSEEKSFTHIFTLILRLRQCAVLPILIKSMLDEDEDLDYSAEYDPIEDMVSMKNPVFSEDFKSAKLQQMYEDLDTIKRECKARGERMEKVIIVSQWTSLLNIVHNHVIQRGYSTTTISGQVKISDRTDIMMKFNNDPKRPQIMLLSLQAGGVGLNLIGANHLFFLDIHWNPQLELQAQDRIHRFGQTKPCTIHRYISKGTIEERVVELQKTKLELADGILNNAQKKSATGLNIVDMRKLFGV</sequence>
<dbReference type="EMBL" id="CAJVCH010571389">
    <property type="protein sequence ID" value="CAG7837389.1"/>
    <property type="molecule type" value="Genomic_DNA"/>
</dbReference>
<dbReference type="OrthoDB" id="423559at2759"/>
<dbReference type="AlphaFoldDB" id="A0A8J2PXR0"/>
<dbReference type="PROSITE" id="PS51194">
    <property type="entry name" value="HELICASE_CTER"/>
    <property type="match status" value="1"/>
</dbReference>
<dbReference type="InterPro" id="IPR000330">
    <property type="entry name" value="SNF2_N"/>
</dbReference>
<evidence type="ECO:0000256" key="3">
    <source>
        <dbReference type="ARBA" id="ARBA00022840"/>
    </source>
</evidence>
<dbReference type="InterPro" id="IPR050628">
    <property type="entry name" value="SNF2_RAD54_helicase_TF"/>
</dbReference>
<dbReference type="PANTHER" id="PTHR45626:SF50">
    <property type="entry name" value="TRANSCRIPTION TERMINATION FACTOR 2"/>
    <property type="match status" value="1"/>
</dbReference>
<evidence type="ECO:0000313" key="8">
    <source>
        <dbReference type="Proteomes" id="UP000708208"/>
    </source>
</evidence>
<dbReference type="Pfam" id="PF00176">
    <property type="entry name" value="SNF2-rel_dom"/>
    <property type="match status" value="1"/>
</dbReference>
<evidence type="ECO:0008006" key="9">
    <source>
        <dbReference type="Google" id="ProtNLM"/>
    </source>
</evidence>
<dbReference type="PROSITE" id="PS51192">
    <property type="entry name" value="HELICASE_ATP_BIND_1"/>
    <property type="match status" value="1"/>
</dbReference>
<gene>
    <name evidence="7" type="ORF">AFUS01_LOCUS46511</name>
</gene>
<proteinExistence type="predicted"/>
<dbReference type="CDD" id="cd18008">
    <property type="entry name" value="DEXDc_SHPRH-like"/>
    <property type="match status" value="1"/>
</dbReference>
<evidence type="ECO:0000256" key="4">
    <source>
        <dbReference type="SAM" id="MobiDB-lite"/>
    </source>
</evidence>
<organism evidence="7 8">
    <name type="scientific">Allacma fusca</name>
    <dbReference type="NCBI Taxonomy" id="39272"/>
    <lineage>
        <taxon>Eukaryota</taxon>
        <taxon>Metazoa</taxon>
        <taxon>Ecdysozoa</taxon>
        <taxon>Arthropoda</taxon>
        <taxon>Hexapoda</taxon>
        <taxon>Collembola</taxon>
        <taxon>Symphypleona</taxon>
        <taxon>Sminthuridae</taxon>
        <taxon>Allacma</taxon>
    </lineage>
</organism>
<feature type="domain" description="Helicase C-terminal" evidence="6">
    <location>
        <begin position="673"/>
        <end position="832"/>
    </location>
</feature>
<dbReference type="SMART" id="SM00487">
    <property type="entry name" value="DEXDc"/>
    <property type="match status" value="1"/>
</dbReference>
<evidence type="ECO:0000313" key="7">
    <source>
        <dbReference type="EMBL" id="CAG7837389.1"/>
    </source>
</evidence>
<dbReference type="PANTHER" id="PTHR45626">
    <property type="entry name" value="TRANSCRIPTION TERMINATION FACTOR 2-RELATED"/>
    <property type="match status" value="1"/>
</dbReference>
<feature type="compositionally biased region" description="Polar residues" evidence="4">
    <location>
        <begin position="114"/>
        <end position="125"/>
    </location>
</feature>
<keyword evidence="3" id="KW-0067">ATP-binding</keyword>
<comment type="caution">
    <text evidence="7">The sequence shown here is derived from an EMBL/GenBank/DDBJ whole genome shotgun (WGS) entry which is preliminary data.</text>
</comment>
<evidence type="ECO:0000259" key="5">
    <source>
        <dbReference type="PROSITE" id="PS51192"/>
    </source>
</evidence>
<dbReference type="InterPro" id="IPR049730">
    <property type="entry name" value="SNF2/RAD54-like_C"/>
</dbReference>
<dbReference type="GO" id="GO:0005634">
    <property type="term" value="C:nucleus"/>
    <property type="evidence" value="ECO:0007669"/>
    <property type="project" value="TreeGrafter"/>
</dbReference>
<feature type="compositionally biased region" description="Polar residues" evidence="4">
    <location>
        <begin position="136"/>
        <end position="149"/>
    </location>
</feature>
<protein>
    <recommendedName>
        <fullName evidence="9">Transcription termination factor 2</fullName>
    </recommendedName>
</protein>
<feature type="region of interest" description="Disordered" evidence="4">
    <location>
        <begin position="96"/>
        <end position="151"/>
    </location>
</feature>